<dbReference type="InterPro" id="IPR008640">
    <property type="entry name" value="Adhesin_Head_dom"/>
</dbReference>
<dbReference type="CDD" id="cd12820">
    <property type="entry name" value="LbR_YadA-like"/>
    <property type="match status" value="1"/>
</dbReference>
<dbReference type="GO" id="GO:0019867">
    <property type="term" value="C:outer membrane"/>
    <property type="evidence" value="ECO:0007669"/>
    <property type="project" value="InterPro"/>
</dbReference>
<protein>
    <recommendedName>
        <fullName evidence="2">Trimeric autotransporter adhesin YadA-like head domain-containing protein</fullName>
    </recommendedName>
</protein>
<dbReference type="Pfam" id="PF05658">
    <property type="entry name" value="YadA_head"/>
    <property type="match status" value="4"/>
</dbReference>
<dbReference type="InterPro" id="IPR011049">
    <property type="entry name" value="Serralysin-like_metalloprot_C"/>
</dbReference>
<dbReference type="eggNOG" id="COG5295">
    <property type="taxonomic scope" value="Bacteria"/>
</dbReference>
<evidence type="ECO:0000259" key="2">
    <source>
        <dbReference type="Pfam" id="PF05658"/>
    </source>
</evidence>
<evidence type="ECO:0000256" key="1">
    <source>
        <dbReference type="SAM" id="SignalP"/>
    </source>
</evidence>
<gene>
    <name evidence="3" type="ORF">U27_04722</name>
</gene>
<organism evidence="3">
    <name type="scientific">Vecturithrix granuli</name>
    <dbReference type="NCBI Taxonomy" id="1499967"/>
    <lineage>
        <taxon>Bacteria</taxon>
        <taxon>Candidatus Moduliflexota</taxon>
        <taxon>Candidatus Vecturitrichia</taxon>
        <taxon>Candidatus Vecturitrichales</taxon>
        <taxon>Candidatus Vecturitrichaceae</taxon>
        <taxon>Candidatus Vecturithrix</taxon>
    </lineage>
</organism>
<reference evidence="3" key="1">
    <citation type="journal article" date="2015" name="PeerJ">
        <title>First genomic representation of candidate bacterial phylum KSB3 points to enhanced environmental sensing as a trigger of wastewater bulking.</title>
        <authorList>
            <person name="Sekiguchi Y."/>
            <person name="Ohashi A."/>
            <person name="Parks D.H."/>
            <person name="Yamauchi T."/>
            <person name="Tyson G.W."/>
            <person name="Hugenholtz P."/>
        </authorList>
    </citation>
    <scope>NUCLEOTIDE SEQUENCE [LARGE SCALE GENOMIC DNA]</scope>
</reference>
<proteinExistence type="predicted"/>
<evidence type="ECO:0000313" key="4">
    <source>
        <dbReference type="Proteomes" id="UP000030661"/>
    </source>
</evidence>
<feature type="signal peptide" evidence="1">
    <location>
        <begin position="1"/>
        <end position="22"/>
    </location>
</feature>
<name>A0A081BZK0_VECG1</name>
<feature type="domain" description="Trimeric autotransporter adhesin YadA-like head" evidence="2">
    <location>
        <begin position="198"/>
        <end position="221"/>
    </location>
</feature>
<feature type="domain" description="Trimeric autotransporter adhesin YadA-like head" evidence="2">
    <location>
        <begin position="224"/>
        <end position="250"/>
    </location>
</feature>
<feature type="domain" description="Trimeric autotransporter adhesin YadA-like head" evidence="2">
    <location>
        <begin position="280"/>
        <end position="305"/>
    </location>
</feature>
<dbReference type="eggNOG" id="COG5276">
    <property type="taxonomic scope" value="Bacteria"/>
</dbReference>
<keyword evidence="1" id="KW-0732">Signal</keyword>
<dbReference type="STRING" id="1499967.U27_04722"/>
<dbReference type="SUPFAM" id="SSF101967">
    <property type="entry name" value="Adhesin YadA, collagen-binding domain"/>
    <property type="match status" value="1"/>
</dbReference>
<evidence type="ECO:0000313" key="3">
    <source>
        <dbReference type="EMBL" id="GAK57755.1"/>
    </source>
</evidence>
<dbReference type="Proteomes" id="UP000030661">
    <property type="component" value="Unassembled WGS sequence"/>
</dbReference>
<dbReference type="AlphaFoldDB" id="A0A081BZK0"/>
<dbReference type="HOGENOM" id="CLU_433941_0_0_0"/>
<dbReference type="Gene3D" id="2.150.10.10">
    <property type="entry name" value="Serralysin-like metalloprotease, C-terminal"/>
    <property type="match status" value="2"/>
</dbReference>
<dbReference type="EMBL" id="DF820466">
    <property type="protein sequence ID" value="GAK57755.1"/>
    <property type="molecule type" value="Genomic_DNA"/>
</dbReference>
<sequence>MKRYVGFKMVVLMVVLCGNAFAAPQKVNFQGKLTDAAGNPITASVSMVFSIYDVVSGGTALWTETQSVTVTNGIYNVQLGQVNPMDTELTETKALWLGVKVGVDAEMSPRVELTPGVYDLIILNTITVKNSSIGIGTTNPEFKLSLENDGGIMAKGTFNNGRTLTTTGAGERFFWYPRKGAFRIGHASSSEWNDANIGNYSIGMGYETLANKNYAMAFGWSTEATGNNAVAMGADTVASGNYATAFGLYSYATGETATAMGYETSASGARSTAMGNFTIASGAVSTAMGWNTEASADYTTVIGKGDPLARLNNDVSNSFMVGFMNNQTDTIPELLVKDSAVGVNTKTPVEKLDVNGGVKVADTTTFNAGTIRYRNGDFEGYTGTAWKSFTATGTSGSGDGFSLDAADGSPVDAVYVDNDGNVGLVNNLTVTNHVGIGTSNPLTELHLNGGSVTEMRLETTVAQWDLEAYGAHFHISEDGSSPRFVIEAGGNVGIGVTNPLYTLHVNGTLYVSGGADLAEPFDMTDIATLELGDVVVIDPLNPLHVTKSSTAYDTAVAGIVSSTTQAGYVAGSRSDGSSNKPIALVGRVLCNVSTENGTIHIGDLLTTSNTPGYAMKATDFEKRQGAILGKALQAFDGDRGKILVLVTLQ</sequence>
<keyword evidence="4" id="KW-1185">Reference proteome</keyword>
<feature type="domain" description="Trimeric autotransporter adhesin YadA-like head" evidence="2">
    <location>
        <begin position="252"/>
        <end position="277"/>
    </location>
</feature>
<dbReference type="Gene3D" id="2.40.300.10">
    <property type="entry name" value="Head decoration protein D"/>
    <property type="match status" value="1"/>
</dbReference>
<accession>A0A081BZK0</accession>
<feature type="chain" id="PRO_5001755417" description="Trimeric autotransporter adhesin YadA-like head domain-containing protein" evidence="1">
    <location>
        <begin position="23"/>
        <end position="649"/>
    </location>
</feature>